<organism evidence="2 3">
    <name type="scientific">Corticibacter populi</name>
    <dbReference type="NCBI Taxonomy" id="1550736"/>
    <lineage>
        <taxon>Bacteria</taxon>
        <taxon>Pseudomonadati</taxon>
        <taxon>Pseudomonadota</taxon>
        <taxon>Betaproteobacteria</taxon>
        <taxon>Burkholderiales</taxon>
        <taxon>Comamonadaceae</taxon>
        <taxon>Corticibacter</taxon>
    </lineage>
</organism>
<keyword evidence="3" id="KW-1185">Reference proteome</keyword>
<evidence type="ECO:0000313" key="3">
    <source>
        <dbReference type="Proteomes" id="UP000278006"/>
    </source>
</evidence>
<keyword evidence="1" id="KW-1133">Transmembrane helix</keyword>
<dbReference type="Proteomes" id="UP000278006">
    <property type="component" value="Unassembled WGS sequence"/>
</dbReference>
<dbReference type="EMBL" id="RDQO01000001">
    <property type="protein sequence ID" value="RMX08824.1"/>
    <property type="molecule type" value="Genomic_DNA"/>
</dbReference>
<evidence type="ECO:0008006" key="4">
    <source>
        <dbReference type="Google" id="ProtNLM"/>
    </source>
</evidence>
<feature type="transmembrane region" description="Helical" evidence="1">
    <location>
        <begin position="103"/>
        <end position="121"/>
    </location>
</feature>
<evidence type="ECO:0000256" key="1">
    <source>
        <dbReference type="SAM" id="Phobius"/>
    </source>
</evidence>
<name>A0A3M6R0P3_9BURK</name>
<protein>
    <recommendedName>
        <fullName evidence="4">Transmembrane protein</fullName>
    </recommendedName>
</protein>
<keyword evidence="1" id="KW-0812">Transmembrane</keyword>
<keyword evidence="1" id="KW-0472">Membrane</keyword>
<accession>A0A3M6R0P3</accession>
<dbReference type="OrthoDB" id="5405464at2"/>
<sequence length="131" mass="14596">MDVKAKPAGKRQDDRNEDGLKVLGWISYGMHLVVAIAAVVPAAEPSLLLLLVALVLDLVKQPDAAGTWQQSHFAWRIRSVVIAGLLYLVTAPLYLLLYFPGKVAWFFVSVWFLVRIVRGMIAMNQNRPITP</sequence>
<evidence type="ECO:0000313" key="2">
    <source>
        <dbReference type="EMBL" id="RMX08824.1"/>
    </source>
</evidence>
<reference evidence="2 3" key="1">
    <citation type="submission" date="2018-10" db="EMBL/GenBank/DDBJ databases">
        <title>Draft genome of Cortibacter populi DSM10536.</title>
        <authorList>
            <person name="Bernier A.-M."/>
            <person name="Bernard K."/>
        </authorList>
    </citation>
    <scope>NUCLEOTIDE SEQUENCE [LARGE SCALE GENOMIC DNA]</scope>
    <source>
        <strain evidence="2 3">DSM 105136</strain>
    </source>
</reference>
<proteinExistence type="predicted"/>
<gene>
    <name evidence="2" type="ORF">D8I35_01285</name>
</gene>
<dbReference type="AlphaFoldDB" id="A0A3M6R0P3"/>
<comment type="caution">
    <text evidence="2">The sequence shown here is derived from an EMBL/GenBank/DDBJ whole genome shotgun (WGS) entry which is preliminary data.</text>
</comment>
<feature type="transmembrane region" description="Helical" evidence="1">
    <location>
        <begin position="28"/>
        <end position="56"/>
    </location>
</feature>
<feature type="transmembrane region" description="Helical" evidence="1">
    <location>
        <begin position="77"/>
        <end position="97"/>
    </location>
</feature>